<dbReference type="RefSeq" id="WP_030150122.1">
    <property type="nucleotide sequence ID" value="NZ_JOFV01000002.1"/>
</dbReference>
<name>A0A4Q1KXC7_9CELL</name>
<sequence>MLADDAYAFLTRARARTYAAGEGKTTAILAGSVQYEFAEGPWLYRDVYYIGNGIFPGIEVVHHDGVPVWSVSYSGDFSSMSEGQADLMLQPALVEHAATTRTHESVDADYGAFRYTCRGEGTRDAFLGREEITADGEVVYWLQYAGGFIG</sequence>
<gene>
    <name evidence="2" type="ORF">EQW73_04695</name>
    <name evidence="3" type="ORF">EQW78_08190</name>
</gene>
<feature type="domain" description="DUF5680" evidence="1">
    <location>
        <begin position="49"/>
        <end position="149"/>
    </location>
</feature>
<dbReference type="STRING" id="1713.GCA_000718325_00561"/>
<dbReference type="Proteomes" id="UP000289805">
    <property type="component" value="Unassembled WGS sequence"/>
</dbReference>
<evidence type="ECO:0000259" key="1">
    <source>
        <dbReference type="Pfam" id="PF18931"/>
    </source>
</evidence>
<proteinExistence type="predicted"/>
<organism evidence="3 4">
    <name type="scientific">Oerskovia turbata</name>
    <dbReference type="NCBI Taxonomy" id="1713"/>
    <lineage>
        <taxon>Bacteria</taxon>
        <taxon>Bacillati</taxon>
        <taxon>Actinomycetota</taxon>
        <taxon>Actinomycetes</taxon>
        <taxon>Micrococcales</taxon>
        <taxon>Cellulomonadaceae</taxon>
        <taxon>Oerskovia</taxon>
    </lineage>
</organism>
<comment type="caution">
    <text evidence="3">The sequence shown here is derived from an EMBL/GenBank/DDBJ whole genome shotgun (WGS) entry which is preliminary data.</text>
</comment>
<protein>
    <recommendedName>
        <fullName evidence="1">DUF5680 domain-containing protein</fullName>
    </recommendedName>
</protein>
<evidence type="ECO:0000313" key="4">
    <source>
        <dbReference type="Proteomes" id="UP000289805"/>
    </source>
</evidence>
<keyword evidence="5" id="KW-1185">Reference proteome</keyword>
<dbReference type="OrthoDB" id="9801008at2"/>
<dbReference type="AlphaFoldDB" id="A0A4Q1KXC7"/>
<reference evidence="4 5" key="1">
    <citation type="submission" date="2019-01" db="EMBL/GenBank/DDBJ databases">
        <title>Oerskovia turbata Genome sequencing and assembly.</title>
        <authorList>
            <person name="Dou T."/>
        </authorList>
    </citation>
    <scope>NUCLEOTIDE SEQUENCE [LARGE SCALE GENOMIC DNA]</scope>
    <source>
        <strain evidence="3 4">JCM12123</strain>
        <strain evidence="2 5">JCM3160</strain>
    </source>
</reference>
<dbReference type="Pfam" id="PF18931">
    <property type="entry name" value="DUF5680"/>
    <property type="match status" value="1"/>
</dbReference>
<dbReference type="EMBL" id="SDJQ01000010">
    <property type="protein sequence ID" value="RXR34525.1"/>
    <property type="molecule type" value="Genomic_DNA"/>
</dbReference>
<evidence type="ECO:0000313" key="3">
    <source>
        <dbReference type="EMBL" id="RXR34525.1"/>
    </source>
</evidence>
<dbReference type="Proteomes" id="UP000290517">
    <property type="component" value="Unassembled WGS sequence"/>
</dbReference>
<dbReference type="EMBL" id="SDJR01000003">
    <property type="protein sequence ID" value="RXR26792.1"/>
    <property type="molecule type" value="Genomic_DNA"/>
</dbReference>
<accession>A0A4Q1KXC7</accession>
<evidence type="ECO:0000313" key="2">
    <source>
        <dbReference type="EMBL" id="RXR26792.1"/>
    </source>
</evidence>
<evidence type="ECO:0000313" key="5">
    <source>
        <dbReference type="Proteomes" id="UP000290517"/>
    </source>
</evidence>
<dbReference type="InterPro" id="IPR043735">
    <property type="entry name" value="DUF5680"/>
</dbReference>